<evidence type="ECO:0000313" key="11">
    <source>
        <dbReference type="EMBL" id="SPF40834.1"/>
    </source>
</evidence>
<name>A0A2U3KMF7_9FIRM</name>
<dbReference type="Gene3D" id="3.30.300.210">
    <property type="entry name" value="Nutrient germinant receptor protein C, domain 3"/>
    <property type="match status" value="1"/>
</dbReference>
<keyword evidence="7" id="KW-0449">Lipoprotein</keyword>
<evidence type="ECO:0000256" key="7">
    <source>
        <dbReference type="ARBA" id="ARBA00023288"/>
    </source>
</evidence>
<gene>
    <name evidence="11" type="ORF">SBF1_2360008</name>
</gene>
<dbReference type="InterPro" id="IPR046953">
    <property type="entry name" value="Spore_GerAC-like_C"/>
</dbReference>
<evidence type="ECO:0008006" key="13">
    <source>
        <dbReference type="Google" id="ProtNLM"/>
    </source>
</evidence>
<evidence type="ECO:0000256" key="2">
    <source>
        <dbReference type="ARBA" id="ARBA00007886"/>
    </source>
</evidence>
<evidence type="ECO:0000256" key="8">
    <source>
        <dbReference type="SAM" id="MobiDB-lite"/>
    </source>
</evidence>
<dbReference type="InterPro" id="IPR057336">
    <property type="entry name" value="GerAC_N"/>
</dbReference>
<evidence type="ECO:0000256" key="3">
    <source>
        <dbReference type="ARBA" id="ARBA00022544"/>
    </source>
</evidence>
<dbReference type="InterPro" id="IPR038501">
    <property type="entry name" value="Spore_GerAC_C_sf"/>
</dbReference>
<dbReference type="Pfam" id="PF05504">
    <property type="entry name" value="Spore_GerAC"/>
    <property type="match status" value="1"/>
</dbReference>
<dbReference type="OrthoDB" id="9816067at2"/>
<evidence type="ECO:0000256" key="5">
    <source>
        <dbReference type="ARBA" id="ARBA00023136"/>
    </source>
</evidence>
<accession>A0A2U3KMF7</accession>
<evidence type="ECO:0000313" key="12">
    <source>
        <dbReference type="Proteomes" id="UP000238916"/>
    </source>
</evidence>
<keyword evidence="4" id="KW-0732">Signal</keyword>
<feature type="domain" description="Spore germination GerAC-like C-terminal" evidence="9">
    <location>
        <begin position="221"/>
        <end position="392"/>
    </location>
</feature>
<dbReference type="PANTHER" id="PTHR35789">
    <property type="entry name" value="SPORE GERMINATION PROTEIN B3"/>
    <property type="match status" value="1"/>
</dbReference>
<dbReference type="GO" id="GO:0009847">
    <property type="term" value="P:spore germination"/>
    <property type="evidence" value="ECO:0007669"/>
    <property type="project" value="InterPro"/>
</dbReference>
<protein>
    <recommendedName>
        <fullName evidence="13">Germination, Ger(X)C family protein</fullName>
    </recommendedName>
</protein>
<proteinExistence type="inferred from homology"/>
<comment type="similarity">
    <text evidence="2">Belongs to the GerABKC lipoprotein family.</text>
</comment>
<keyword evidence="3" id="KW-0309">Germination</keyword>
<feature type="region of interest" description="Disordered" evidence="8">
    <location>
        <begin position="394"/>
        <end position="413"/>
    </location>
</feature>
<dbReference type="EMBL" id="OMOF01000153">
    <property type="protein sequence ID" value="SPF40834.1"/>
    <property type="molecule type" value="Genomic_DNA"/>
</dbReference>
<evidence type="ECO:0000259" key="9">
    <source>
        <dbReference type="Pfam" id="PF05504"/>
    </source>
</evidence>
<sequence length="413" mass="46054">MFKRILALLLIPVVLGLTGCWNLIEPENYAWLAWLGLDRVAGGKIQVTVALTPPLSPVPTGASPPEKLLIVSSAVGDTLFDALRELNSHLPKRLFYSYMHAVIIGEGLAREGVEQDLDLLFRNVRLRKNAWVFITRGPTDSIFKIDPQIEKDPAKLIDSLVTSEQRFLGKSRVIRVNDFQSELASPGFDPVVSVLGIWDPEEKNVLPPGSKVMKNTELAIDGSALFRGDKLVGWLSPEESQTYLLSKGEMKTGLIVIPHPDNPVNRAGIEVIGNSAKLIAKISDDQAKAKITIKIDGKLGDQWLNEPGRQAEDPNEDPEFYRQLGEGLEKKIKSDVEDLLNRSQTEFDADIFGIGDYIMNRYPNDWEQIQSNWREYYKKAAIEVEVTVNISSPNILRSHPTNENDTAQSETGE</sequence>
<organism evidence="11 12">
    <name type="scientific">Candidatus Desulfosporosinus infrequens</name>
    <dbReference type="NCBI Taxonomy" id="2043169"/>
    <lineage>
        <taxon>Bacteria</taxon>
        <taxon>Bacillati</taxon>
        <taxon>Bacillota</taxon>
        <taxon>Clostridia</taxon>
        <taxon>Eubacteriales</taxon>
        <taxon>Desulfitobacteriaceae</taxon>
        <taxon>Desulfosporosinus</taxon>
    </lineage>
</organism>
<dbReference type="PANTHER" id="PTHR35789:SF1">
    <property type="entry name" value="SPORE GERMINATION PROTEIN B3"/>
    <property type="match status" value="1"/>
</dbReference>
<comment type="subcellular location">
    <subcellularLocation>
        <location evidence="1">Membrane</location>
        <topology evidence="1">Lipid-anchor</topology>
    </subcellularLocation>
</comment>
<evidence type="ECO:0000256" key="1">
    <source>
        <dbReference type="ARBA" id="ARBA00004635"/>
    </source>
</evidence>
<dbReference type="Pfam" id="PF25198">
    <property type="entry name" value="Spore_GerAC_N"/>
    <property type="match status" value="1"/>
</dbReference>
<feature type="domain" description="Spore germination protein N-terminal" evidence="10">
    <location>
        <begin position="28"/>
        <end position="195"/>
    </location>
</feature>
<dbReference type="Proteomes" id="UP000238916">
    <property type="component" value="Unassembled WGS sequence"/>
</dbReference>
<evidence type="ECO:0000256" key="6">
    <source>
        <dbReference type="ARBA" id="ARBA00023139"/>
    </source>
</evidence>
<reference evidence="12" key="1">
    <citation type="submission" date="2018-02" db="EMBL/GenBank/DDBJ databases">
        <authorList>
            <person name="Hausmann B."/>
        </authorList>
    </citation>
    <scope>NUCLEOTIDE SEQUENCE [LARGE SCALE GENOMIC DNA]</scope>
    <source>
        <strain evidence="12">Peat soil MAG SbF1</strain>
    </source>
</reference>
<dbReference type="NCBIfam" id="TIGR02887">
    <property type="entry name" value="spore_ger_x_C"/>
    <property type="match status" value="1"/>
</dbReference>
<dbReference type="PROSITE" id="PS51257">
    <property type="entry name" value="PROKAR_LIPOPROTEIN"/>
    <property type="match status" value="1"/>
</dbReference>
<dbReference type="InterPro" id="IPR008844">
    <property type="entry name" value="Spore_GerAC-like"/>
</dbReference>
<evidence type="ECO:0000259" key="10">
    <source>
        <dbReference type="Pfam" id="PF25198"/>
    </source>
</evidence>
<keyword evidence="5" id="KW-0472">Membrane</keyword>
<dbReference type="GO" id="GO:0016020">
    <property type="term" value="C:membrane"/>
    <property type="evidence" value="ECO:0007669"/>
    <property type="project" value="UniProtKB-SubCell"/>
</dbReference>
<keyword evidence="6" id="KW-0564">Palmitate</keyword>
<evidence type="ECO:0000256" key="4">
    <source>
        <dbReference type="ARBA" id="ARBA00022729"/>
    </source>
</evidence>
<dbReference type="AlphaFoldDB" id="A0A2U3KMF7"/>